<protein>
    <submittedName>
        <fullName evidence="1">Uncharacterized protein</fullName>
    </submittedName>
</protein>
<proteinExistence type="predicted"/>
<evidence type="ECO:0000313" key="2">
    <source>
        <dbReference type="Proteomes" id="UP000185210"/>
    </source>
</evidence>
<dbReference type="Proteomes" id="UP000185210">
    <property type="component" value="Unassembled WGS sequence"/>
</dbReference>
<organism evidence="1 2">
    <name type="scientific">Mycobacteroides abscessus subsp. abscessus</name>
    <dbReference type="NCBI Taxonomy" id="1185650"/>
    <lineage>
        <taxon>Bacteria</taxon>
        <taxon>Bacillati</taxon>
        <taxon>Actinomycetota</taxon>
        <taxon>Actinomycetes</taxon>
        <taxon>Mycobacteriales</taxon>
        <taxon>Mycobacteriaceae</taxon>
        <taxon>Mycobacteroides</taxon>
        <taxon>Mycobacteroides abscessus</taxon>
    </lineage>
</organism>
<dbReference type="AlphaFoldDB" id="A0AB38D0P9"/>
<comment type="caution">
    <text evidence="1">The sequence shown here is derived from an EMBL/GenBank/DDBJ whole genome shotgun (WGS) entry which is preliminary data.</text>
</comment>
<sequence length="117" mass="12925">MTTLGEAVISAVRKEADADPGYVYQGIDNVGCVYVHDGKPSCLVGHGLWAAKLIDSTFEQHTRSFNVEAIELLAVQMGWEFDAREICWLQVVQEKQDDGVAWGDAVKAADKQWGKKI</sequence>
<reference evidence="1 2" key="1">
    <citation type="submission" date="2016-11" db="EMBL/GenBank/DDBJ databases">
        <authorList>
            <consortium name="Pathogen Informatics"/>
        </authorList>
    </citation>
    <scope>NUCLEOTIDE SEQUENCE [LARGE SCALE GENOMIC DNA]</scope>
    <source>
        <strain evidence="1 2">104</strain>
    </source>
</reference>
<dbReference type="RefSeq" id="WP_074292985.1">
    <property type="nucleotide sequence ID" value="NZ_FRZT01000017.1"/>
</dbReference>
<accession>A0AB38D0P9</accession>
<dbReference type="EMBL" id="FSHM01000004">
    <property type="protein sequence ID" value="SIB22789.1"/>
    <property type="molecule type" value="Genomic_DNA"/>
</dbReference>
<evidence type="ECO:0000313" key="1">
    <source>
        <dbReference type="EMBL" id="SIB22789.1"/>
    </source>
</evidence>
<name>A0AB38D0P9_9MYCO</name>
<gene>
    <name evidence="1" type="ORF">SAMEA2070301_03299</name>
</gene>